<dbReference type="EMBL" id="JANBOH010000759">
    <property type="protein sequence ID" value="KAJ1641666.1"/>
    <property type="molecule type" value="Genomic_DNA"/>
</dbReference>
<dbReference type="AlphaFoldDB" id="A0A9W8CH55"/>
<name>A0A9W8CH55_9FUNG</name>
<evidence type="ECO:0000313" key="3">
    <source>
        <dbReference type="Proteomes" id="UP001145021"/>
    </source>
</evidence>
<feature type="signal peptide" evidence="1">
    <location>
        <begin position="1"/>
        <end position="20"/>
    </location>
</feature>
<gene>
    <name evidence="2" type="ORF">LPJ64_006388</name>
</gene>
<comment type="caution">
    <text evidence="2">The sequence shown here is derived from an EMBL/GenBank/DDBJ whole genome shotgun (WGS) entry which is preliminary data.</text>
</comment>
<evidence type="ECO:0000313" key="2">
    <source>
        <dbReference type="EMBL" id="KAJ1641666.1"/>
    </source>
</evidence>
<keyword evidence="3" id="KW-1185">Reference proteome</keyword>
<proteinExistence type="predicted"/>
<accession>A0A9W8CH55</accession>
<feature type="chain" id="PRO_5040757659" evidence="1">
    <location>
        <begin position="21"/>
        <end position="199"/>
    </location>
</feature>
<sequence length="199" mass="21029">MLYWAKCYCILLLLASLCLGACENPASFKKCLAQTRAEVNICGINMTCKCARQESVIKCYDKCGDDSHYMRLKEGEKGEQQIFCSQKKQGESEDMPIIGSDGRDEGVVVVKKTTVDGKKPISKDVPALPPSKPAAAAAAVPRKPDDEDVVVRVRKGSGNGGSVIRDFDIDGAAGLRAMADTGSIAFALAVAVAGGAALL</sequence>
<protein>
    <submittedName>
        <fullName evidence="2">Uncharacterized protein</fullName>
    </submittedName>
</protein>
<organism evidence="2 3">
    <name type="scientific">Coemansia asiatica</name>
    <dbReference type="NCBI Taxonomy" id="1052880"/>
    <lineage>
        <taxon>Eukaryota</taxon>
        <taxon>Fungi</taxon>
        <taxon>Fungi incertae sedis</taxon>
        <taxon>Zoopagomycota</taxon>
        <taxon>Kickxellomycotina</taxon>
        <taxon>Kickxellomycetes</taxon>
        <taxon>Kickxellales</taxon>
        <taxon>Kickxellaceae</taxon>
        <taxon>Coemansia</taxon>
    </lineage>
</organism>
<keyword evidence="1" id="KW-0732">Signal</keyword>
<dbReference type="Proteomes" id="UP001145021">
    <property type="component" value="Unassembled WGS sequence"/>
</dbReference>
<reference evidence="2" key="1">
    <citation type="submission" date="2022-07" db="EMBL/GenBank/DDBJ databases">
        <title>Phylogenomic reconstructions and comparative analyses of Kickxellomycotina fungi.</title>
        <authorList>
            <person name="Reynolds N.K."/>
            <person name="Stajich J.E."/>
            <person name="Barry K."/>
            <person name="Grigoriev I.V."/>
            <person name="Crous P."/>
            <person name="Smith M.E."/>
        </authorList>
    </citation>
    <scope>NUCLEOTIDE SEQUENCE</scope>
    <source>
        <strain evidence="2">NBRC 105413</strain>
    </source>
</reference>
<evidence type="ECO:0000256" key="1">
    <source>
        <dbReference type="SAM" id="SignalP"/>
    </source>
</evidence>